<dbReference type="GO" id="GO:0003723">
    <property type="term" value="F:RNA binding"/>
    <property type="evidence" value="ECO:0007669"/>
    <property type="project" value="UniProtKB-UniRule"/>
</dbReference>
<protein>
    <recommendedName>
        <fullName evidence="6">RNA-binding protein KhpB</fullName>
    </recommendedName>
    <alternativeName>
        <fullName evidence="6">RNA-binding protein EloR</fullName>
    </alternativeName>
</protein>
<feature type="domain" description="R3H" evidence="8">
    <location>
        <begin position="141"/>
        <end position="207"/>
    </location>
</feature>
<evidence type="ECO:0000256" key="4">
    <source>
        <dbReference type="ARBA" id="ARBA00023186"/>
    </source>
</evidence>
<dbReference type="PANTHER" id="PTHR35800:SF1">
    <property type="entry name" value="RNA-BINDING PROTEIN KHPB"/>
    <property type="match status" value="1"/>
</dbReference>
<dbReference type="CDD" id="cd02644">
    <property type="entry name" value="R3H_jag"/>
    <property type="match status" value="1"/>
</dbReference>
<comment type="function">
    <text evidence="6">A probable RNA chaperone. Forms a complex with KhpA which binds to cellular RNA and controls its expression. Plays a role in peptidoglycan (PG) homeostasis and cell length regulation.</text>
</comment>
<dbReference type="KEGG" id="amt:Amet_4798"/>
<comment type="domain">
    <text evidence="6">Has an N-terminal Jag-N domain and 2 RNA-binding domains (KH and R3H).</text>
</comment>
<dbReference type="Gene3D" id="3.30.30.80">
    <property type="entry name" value="probable RNA-binding protein from clostridium symbiosum atcc 14940"/>
    <property type="match status" value="1"/>
</dbReference>
<dbReference type="OrthoDB" id="9794483at2"/>
<dbReference type="HOGENOM" id="CLU_042512_0_1_9"/>
<dbReference type="InterPro" id="IPR004044">
    <property type="entry name" value="KH_dom_type_2"/>
</dbReference>
<dbReference type="AlphaFoldDB" id="A6TXE6"/>
<reference evidence="10" key="1">
    <citation type="journal article" date="2016" name="Genome Announc.">
        <title>Complete genome sequence of Alkaliphilus metalliredigens strain QYMF, an alkaliphilic and metal-reducing bacterium isolated from borax-contaminated leachate ponds.</title>
        <authorList>
            <person name="Hwang C."/>
            <person name="Copeland A."/>
            <person name="Lucas S."/>
            <person name="Lapidus A."/>
            <person name="Barry K."/>
            <person name="Detter J.C."/>
            <person name="Glavina Del Rio T."/>
            <person name="Hammon N."/>
            <person name="Israni S."/>
            <person name="Dalin E."/>
            <person name="Tice H."/>
            <person name="Pitluck S."/>
            <person name="Chertkov O."/>
            <person name="Brettin T."/>
            <person name="Bruce D."/>
            <person name="Han C."/>
            <person name="Schmutz J."/>
            <person name="Larimer F."/>
            <person name="Land M.L."/>
            <person name="Hauser L."/>
            <person name="Kyrpides N."/>
            <person name="Mikhailova N."/>
            <person name="Ye Q."/>
            <person name="Zhou J."/>
            <person name="Richardson P."/>
            <person name="Fields M.W."/>
        </authorList>
    </citation>
    <scope>NUCLEOTIDE SEQUENCE [LARGE SCALE GENOMIC DNA]</scope>
    <source>
        <strain evidence="10">QYMF</strain>
    </source>
</reference>
<dbReference type="SUPFAM" id="SSF82708">
    <property type="entry name" value="R3H domain"/>
    <property type="match status" value="1"/>
</dbReference>
<dbReference type="CDD" id="cd02414">
    <property type="entry name" value="KH-II_Jag"/>
    <property type="match status" value="1"/>
</dbReference>
<dbReference type="NCBIfam" id="NF041568">
    <property type="entry name" value="Jag_EloR"/>
    <property type="match status" value="1"/>
</dbReference>
<comment type="subunit">
    <text evidence="6">Forms a complex with KhpA.</text>
</comment>
<proteinExistence type="inferred from homology"/>
<dbReference type="GO" id="GO:0005737">
    <property type="term" value="C:cytoplasm"/>
    <property type="evidence" value="ECO:0007669"/>
    <property type="project" value="UniProtKB-SubCell"/>
</dbReference>
<keyword evidence="3 6" id="KW-0133">Cell shape</keyword>
<dbReference type="GO" id="GO:0071555">
    <property type="term" value="P:cell wall organization"/>
    <property type="evidence" value="ECO:0007669"/>
    <property type="project" value="UniProtKB-KW"/>
</dbReference>
<evidence type="ECO:0000259" key="8">
    <source>
        <dbReference type="PROSITE" id="PS51061"/>
    </source>
</evidence>
<name>A6TXE6_ALKMQ</name>
<dbReference type="PROSITE" id="PS51061">
    <property type="entry name" value="R3H"/>
    <property type="match status" value="1"/>
</dbReference>
<dbReference type="SMART" id="SM00393">
    <property type="entry name" value="R3H"/>
    <property type="match status" value="1"/>
</dbReference>
<feature type="domain" description="KH type-2" evidence="7">
    <location>
        <begin position="64"/>
        <end position="140"/>
    </location>
</feature>
<evidence type="ECO:0000313" key="10">
    <source>
        <dbReference type="Proteomes" id="UP000001572"/>
    </source>
</evidence>
<sequence>MNMTEAMGKTIDEAIEIGLKELNKTKEQVEIEIIDQPSKGFLGFIGTKMAKVQLTVVNQVEDEARNFLKDVLEGMTIPDVDIQIERNQDILNITLEGPNMGVVIGRRGQTLDAVQYLVSLVVNKGEDKYVKVILDTENYRQKREETLVRLANKMARKAKKIGKTVALEPMNPYERRVIHSTLQGSPFVQTYSEGEEPYRKVVISLKK</sequence>
<keyword evidence="1 6" id="KW-0963">Cytoplasm</keyword>
<dbReference type="PROSITE" id="PS50823">
    <property type="entry name" value="KH_TYPE_2"/>
    <property type="match status" value="1"/>
</dbReference>
<accession>A6TXE6</accession>
<dbReference type="InterPro" id="IPR039247">
    <property type="entry name" value="KhpB"/>
</dbReference>
<feature type="region of interest" description="Jag_N domain" evidence="6">
    <location>
        <begin position="5"/>
        <end position="55"/>
    </location>
</feature>
<organism evidence="9 10">
    <name type="scientific">Alkaliphilus metalliredigens (strain QYMF)</name>
    <dbReference type="NCBI Taxonomy" id="293826"/>
    <lineage>
        <taxon>Bacteria</taxon>
        <taxon>Bacillati</taxon>
        <taxon>Bacillota</taxon>
        <taxon>Clostridia</taxon>
        <taxon>Peptostreptococcales</taxon>
        <taxon>Natronincolaceae</taxon>
        <taxon>Alkaliphilus</taxon>
    </lineage>
</organism>
<dbReference type="SMART" id="SM01245">
    <property type="entry name" value="Jag_N"/>
    <property type="match status" value="1"/>
</dbReference>
<evidence type="ECO:0000256" key="3">
    <source>
        <dbReference type="ARBA" id="ARBA00022960"/>
    </source>
</evidence>
<keyword evidence="5 6" id="KW-0961">Cell wall biogenesis/degradation</keyword>
<evidence type="ECO:0000256" key="2">
    <source>
        <dbReference type="ARBA" id="ARBA00022884"/>
    </source>
</evidence>
<dbReference type="Pfam" id="PF13083">
    <property type="entry name" value="KH_KhpA-B"/>
    <property type="match status" value="1"/>
</dbReference>
<dbReference type="InterPro" id="IPR036867">
    <property type="entry name" value="R3H_dom_sf"/>
</dbReference>
<comment type="subcellular location">
    <subcellularLocation>
        <location evidence="6">Cytoplasm</location>
    </subcellularLocation>
</comment>
<dbReference type="InterPro" id="IPR009019">
    <property type="entry name" value="KH_sf_prok-type"/>
</dbReference>
<dbReference type="SUPFAM" id="SSF54814">
    <property type="entry name" value="Prokaryotic type KH domain (KH-domain type II)"/>
    <property type="match status" value="1"/>
</dbReference>
<dbReference type="GO" id="GO:0009252">
    <property type="term" value="P:peptidoglycan biosynthetic process"/>
    <property type="evidence" value="ECO:0007669"/>
    <property type="project" value="UniProtKB-UniRule"/>
</dbReference>
<dbReference type="STRING" id="293826.Amet_4798"/>
<comment type="similarity">
    <text evidence="6">Belongs to the KhpB RNA-binding protein family.</text>
</comment>
<keyword evidence="2 6" id="KW-0694">RNA-binding</keyword>
<dbReference type="Pfam" id="PF14804">
    <property type="entry name" value="Jag_N"/>
    <property type="match status" value="1"/>
</dbReference>
<dbReference type="Pfam" id="PF01424">
    <property type="entry name" value="R3H"/>
    <property type="match status" value="1"/>
</dbReference>
<dbReference type="InterPro" id="IPR038247">
    <property type="entry name" value="Jag_N_dom_sf"/>
</dbReference>
<dbReference type="InterPro" id="IPR034079">
    <property type="entry name" value="R3H_KhpB"/>
</dbReference>
<dbReference type="InterPro" id="IPR032782">
    <property type="entry name" value="KhpB_N"/>
</dbReference>
<dbReference type="InterPro" id="IPR015946">
    <property type="entry name" value="KH_dom-like_a/b"/>
</dbReference>
<dbReference type="Gene3D" id="3.30.1370.50">
    <property type="entry name" value="R3H-like domain"/>
    <property type="match status" value="1"/>
</dbReference>
<keyword evidence="10" id="KW-1185">Reference proteome</keyword>
<dbReference type="eggNOG" id="COG1847">
    <property type="taxonomic scope" value="Bacteria"/>
</dbReference>
<dbReference type="InterPro" id="IPR001374">
    <property type="entry name" value="R3H_dom"/>
</dbReference>
<dbReference type="RefSeq" id="WP_012065749.1">
    <property type="nucleotide sequence ID" value="NC_009633.1"/>
</dbReference>
<keyword evidence="4 6" id="KW-0143">Chaperone</keyword>
<gene>
    <name evidence="6" type="primary">khpB</name>
    <name evidence="6" type="synonym">eloR</name>
    <name evidence="9" type="ordered locus">Amet_4798</name>
</gene>
<evidence type="ECO:0000259" key="7">
    <source>
        <dbReference type="PROSITE" id="PS50823"/>
    </source>
</evidence>
<evidence type="ECO:0000256" key="1">
    <source>
        <dbReference type="ARBA" id="ARBA00022490"/>
    </source>
</evidence>
<dbReference type="Proteomes" id="UP000001572">
    <property type="component" value="Chromosome"/>
</dbReference>
<evidence type="ECO:0000256" key="5">
    <source>
        <dbReference type="ARBA" id="ARBA00023316"/>
    </source>
</evidence>
<dbReference type="GO" id="GO:0008360">
    <property type="term" value="P:regulation of cell shape"/>
    <property type="evidence" value="ECO:0007669"/>
    <property type="project" value="UniProtKB-KW"/>
</dbReference>
<evidence type="ECO:0000256" key="6">
    <source>
        <dbReference type="HAMAP-Rule" id="MF_00867"/>
    </source>
</evidence>
<dbReference type="InterPro" id="IPR038008">
    <property type="entry name" value="Jag_KH"/>
</dbReference>
<dbReference type="EMBL" id="CP000724">
    <property type="protein sequence ID" value="ABR50864.1"/>
    <property type="molecule type" value="Genomic_DNA"/>
</dbReference>
<evidence type="ECO:0000313" key="9">
    <source>
        <dbReference type="EMBL" id="ABR50864.1"/>
    </source>
</evidence>
<dbReference type="PANTHER" id="PTHR35800">
    <property type="entry name" value="PROTEIN JAG"/>
    <property type="match status" value="1"/>
</dbReference>
<dbReference type="Gene3D" id="3.30.300.20">
    <property type="match status" value="1"/>
</dbReference>
<dbReference type="HAMAP" id="MF_00867">
    <property type="entry name" value="KhpB"/>
    <property type="match status" value="1"/>
</dbReference>